<dbReference type="EMBL" id="FNJU01000002">
    <property type="protein sequence ID" value="SDP33085.1"/>
    <property type="molecule type" value="Genomic_DNA"/>
</dbReference>
<dbReference type="AlphaFoldDB" id="A0A1H0RUK8"/>
<organism evidence="1 2">
    <name type="scientific">Litchfieldia salsa</name>
    <dbReference type="NCBI Taxonomy" id="930152"/>
    <lineage>
        <taxon>Bacteria</taxon>
        <taxon>Bacillati</taxon>
        <taxon>Bacillota</taxon>
        <taxon>Bacilli</taxon>
        <taxon>Bacillales</taxon>
        <taxon>Bacillaceae</taxon>
        <taxon>Litchfieldia</taxon>
    </lineage>
</organism>
<proteinExistence type="predicted"/>
<reference evidence="2" key="1">
    <citation type="submission" date="2016-10" db="EMBL/GenBank/DDBJ databases">
        <authorList>
            <person name="Varghese N."/>
            <person name="Submissions S."/>
        </authorList>
    </citation>
    <scope>NUCLEOTIDE SEQUENCE [LARGE SCALE GENOMIC DNA]</scope>
    <source>
        <strain evidence="2">IBRC-M10078</strain>
    </source>
</reference>
<dbReference type="OrthoDB" id="9785438at2"/>
<dbReference type="GO" id="GO:0015035">
    <property type="term" value="F:protein-disulfide reductase activity"/>
    <property type="evidence" value="ECO:0007669"/>
    <property type="project" value="InterPro"/>
</dbReference>
<dbReference type="RefSeq" id="WP_090850843.1">
    <property type="nucleotide sequence ID" value="NZ_FNJU01000002.1"/>
</dbReference>
<name>A0A1H0RUK8_9BACI</name>
<keyword evidence="2" id="KW-1185">Reference proteome</keyword>
<dbReference type="InterPro" id="IPR007263">
    <property type="entry name" value="DCC1-like"/>
</dbReference>
<dbReference type="InterPro" id="IPR052927">
    <property type="entry name" value="DCC_oxidoreductase"/>
</dbReference>
<protein>
    <submittedName>
        <fullName evidence="1">Predicted thiol-disulfide oxidoreductase YuxK, DCC family</fullName>
    </submittedName>
</protein>
<dbReference type="Proteomes" id="UP000199159">
    <property type="component" value="Unassembled WGS sequence"/>
</dbReference>
<evidence type="ECO:0000313" key="2">
    <source>
        <dbReference type="Proteomes" id="UP000199159"/>
    </source>
</evidence>
<evidence type="ECO:0000313" key="1">
    <source>
        <dbReference type="EMBL" id="SDP33085.1"/>
    </source>
</evidence>
<dbReference type="Pfam" id="PF04134">
    <property type="entry name" value="DCC1-like"/>
    <property type="match status" value="1"/>
</dbReference>
<dbReference type="PANTHER" id="PTHR33639">
    <property type="entry name" value="THIOL-DISULFIDE OXIDOREDUCTASE DCC"/>
    <property type="match status" value="1"/>
</dbReference>
<gene>
    <name evidence="1" type="ORF">SAMN05216565_102389</name>
</gene>
<dbReference type="STRING" id="930152.SAMN05216565_102389"/>
<accession>A0A1H0RUK8</accession>
<sequence>MKKTILYDGTCNFCNTSVQFIINRDPKSSFLFASLQGKTGKEMLKKYKIKEEIDSIVLIVDEQAYTKSDAVLRICSDLTSPWKYMSVLQALPRFMRDTVYELIAKNRYRWFGKQESCMIPKPDVRKRFLD</sequence>
<dbReference type="PANTHER" id="PTHR33639:SF2">
    <property type="entry name" value="DUF393 DOMAIN-CONTAINING PROTEIN"/>
    <property type="match status" value="1"/>
</dbReference>